<evidence type="ECO:0000256" key="13">
    <source>
        <dbReference type="ARBA" id="ARBA00023123"/>
    </source>
</evidence>
<evidence type="ECO:0000256" key="9">
    <source>
        <dbReference type="ARBA" id="ARBA00022737"/>
    </source>
</evidence>
<dbReference type="SUPFAM" id="SSF56112">
    <property type="entry name" value="Protein kinase-like (PK-like)"/>
    <property type="match status" value="1"/>
</dbReference>
<proteinExistence type="inferred from homology"/>
<dbReference type="Gene3D" id="3.40.850.10">
    <property type="entry name" value="Kinesin motor domain"/>
    <property type="match status" value="1"/>
</dbReference>
<dbReference type="GO" id="GO:0004674">
    <property type="term" value="F:protein serine/threonine kinase activity"/>
    <property type="evidence" value="ECO:0007669"/>
    <property type="project" value="UniProtKB-KW"/>
</dbReference>
<keyword evidence="18" id="KW-0844">Vision</keyword>
<keyword evidence="17" id="KW-0966">Cell projection</keyword>
<evidence type="ECO:0000259" key="23">
    <source>
        <dbReference type="PROSITE" id="PS51456"/>
    </source>
</evidence>
<evidence type="ECO:0000256" key="20">
    <source>
        <dbReference type="ARBA" id="ARBA00048679"/>
    </source>
</evidence>
<comment type="similarity">
    <text evidence="21">Belongs to the TRAFAC class myosin-kinesin ATPase superfamily. Myosin family.</text>
</comment>
<evidence type="ECO:0000313" key="25">
    <source>
        <dbReference type="Proteomes" id="UP000625711"/>
    </source>
</evidence>
<evidence type="ECO:0000256" key="8">
    <source>
        <dbReference type="ARBA" id="ARBA00022679"/>
    </source>
</evidence>
<evidence type="ECO:0000256" key="1">
    <source>
        <dbReference type="ARBA" id="ARBA00004245"/>
    </source>
</evidence>
<feature type="domain" description="Protein kinase" evidence="22">
    <location>
        <begin position="15"/>
        <end position="279"/>
    </location>
</feature>
<feature type="binding site" evidence="21">
    <location>
        <begin position="423"/>
        <end position="430"/>
    </location>
    <ligand>
        <name>ATP</name>
        <dbReference type="ChEBI" id="CHEBI:30616"/>
    </ligand>
</feature>
<keyword evidence="6" id="KW-0723">Serine/threonine-protein kinase</keyword>
<comment type="similarity">
    <text evidence="3">In the C-terminal section; belongs to the TRAFAC class myosin-kinesin ATPase superfamily. Myosin family.</text>
</comment>
<dbReference type="Gene3D" id="1.10.10.820">
    <property type="match status" value="1"/>
</dbReference>
<keyword evidence="7" id="KW-0716">Sensory transduction</keyword>
<dbReference type="GO" id="GO:0003779">
    <property type="term" value="F:actin binding"/>
    <property type="evidence" value="ECO:0007669"/>
    <property type="project" value="UniProtKB-KW"/>
</dbReference>
<comment type="catalytic activity">
    <reaction evidence="20">
        <text>L-seryl-[protein] + ATP = O-phospho-L-seryl-[protein] + ADP + H(+)</text>
        <dbReference type="Rhea" id="RHEA:17989"/>
        <dbReference type="Rhea" id="RHEA-COMP:9863"/>
        <dbReference type="Rhea" id="RHEA-COMP:11604"/>
        <dbReference type="ChEBI" id="CHEBI:15378"/>
        <dbReference type="ChEBI" id="CHEBI:29999"/>
        <dbReference type="ChEBI" id="CHEBI:30616"/>
        <dbReference type="ChEBI" id="CHEBI:83421"/>
        <dbReference type="ChEBI" id="CHEBI:456216"/>
        <dbReference type="EC" id="2.7.11.1"/>
    </reaction>
</comment>
<evidence type="ECO:0000256" key="10">
    <source>
        <dbReference type="ARBA" id="ARBA00022741"/>
    </source>
</evidence>
<evidence type="ECO:0000256" key="17">
    <source>
        <dbReference type="ARBA" id="ARBA00023273"/>
    </source>
</evidence>
<keyword evidence="12 21" id="KW-0067">ATP-binding</keyword>
<dbReference type="Pfam" id="PF00069">
    <property type="entry name" value="Pkinase"/>
    <property type="match status" value="1"/>
</dbReference>
<evidence type="ECO:0000256" key="16">
    <source>
        <dbReference type="ARBA" id="ARBA00023212"/>
    </source>
</evidence>
<evidence type="ECO:0000256" key="3">
    <source>
        <dbReference type="ARBA" id="ARBA00006998"/>
    </source>
</evidence>
<dbReference type="PROSITE" id="PS50011">
    <property type="entry name" value="PROTEIN_KINASE_DOM"/>
    <property type="match status" value="1"/>
</dbReference>
<dbReference type="InterPro" id="IPR027417">
    <property type="entry name" value="P-loop_NTPase"/>
</dbReference>
<evidence type="ECO:0000313" key="24">
    <source>
        <dbReference type="EMBL" id="KAF7269811.1"/>
    </source>
</evidence>
<gene>
    <name evidence="24" type="ORF">GWI33_017154</name>
</gene>
<dbReference type="SUPFAM" id="SSF52540">
    <property type="entry name" value="P-loop containing nucleoside triphosphate hydrolases"/>
    <property type="match status" value="1"/>
</dbReference>
<dbReference type="GO" id="GO:0016459">
    <property type="term" value="C:myosin complex"/>
    <property type="evidence" value="ECO:0007669"/>
    <property type="project" value="UniProtKB-KW"/>
</dbReference>
<evidence type="ECO:0000256" key="7">
    <source>
        <dbReference type="ARBA" id="ARBA00022606"/>
    </source>
</evidence>
<evidence type="ECO:0000256" key="21">
    <source>
        <dbReference type="PROSITE-ProRule" id="PRU00782"/>
    </source>
</evidence>
<keyword evidence="11" id="KW-0418">Kinase</keyword>
<dbReference type="GO" id="GO:0005737">
    <property type="term" value="C:cytoplasm"/>
    <property type="evidence" value="ECO:0007669"/>
    <property type="project" value="UniProtKB-ARBA"/>
</dbReference>
<dbReference type="Gene3D" id="1.20.120.720">
    <property type="entry name" value="Myosin VI head, motor domain, U50 subdomain"/>
    <property type="match status" value="1"/>
</dbReference>
<dbReference type="InterPro" id="IPR052409">
    <property type="entry name" value="Myosin-III_kinase_activity"/>
</dbReference>
<evidence type="ECO:0000256" key="12">
    <source>
        <dbReference type="ARBA" id="ARBA00022840"/>
    </source>
</evidence>
<dbReference type="PROSITE" id="PS51456">
    <property type="entry name" value="MYOSIN_MOTOR"/>
    <property type="match status" value="1"/>
</dbReference>
<keyword evidence="10 21" id="KW-0547">Nucleotide-binding</keyword>
<dbReference type="InterPro" id="IPR011009">
    <property type="entry name" value="Kinase-like_dom_sf"/>
</dbReference>
<dbReference type="Pfam" id="PF00063">
    <property type="entry name" value="Myosin_head"/>
    <property type="match status" value="1"/>
</dbReference>
<dbReference type="Proteomes" id="UP000625711">
    <property type="component" value="Unassembled WGS sequence"/>
</dbReference>
<keyword evidence="14 21" id="KW-0505">Motor protein</keyword>
<name>A0A834I0B1_RHYFE</name>
<dbReference type="InterPro" id="IPR001609">
    <property type="entry name" value="Myosin_head_motor_dom-like"/>
</dbReference>
<evidence type="ECO:0000256" key="14">
    <source>
        <dbReference type="ARBA" id="ARBA00023175"/>
    </source>
</evidence>
<evidence type="ECO:0000256" key="19">
    <source>
        <dbReference type="ARBA" id="ARBA00047899"/>
    </source>
</evidence>
<feature type="domain" description="Myosin motor" evidence="23">
    <location>
        <begin position="330"/>
        <end position="1035"/>
    </location>
</feature>
<evidence type="ECO:0000256" key="4">
    <source>
        <dbReference type="ARBA" id="ARBA00012513"/>
    </source>
</evidence>
<dbReference type="Gene3D" id="1.20.58.530">
    <property type="match status" value="1"/>
</dbReference>
<sequence length="1466" mass="170408">MKSNIGDLPDPGDKFTLQECFLQGTFGKIFKAFDNSSDKRIVAIKIQKYKKNTEIFIKEEYEILKQLDNAAPFVGFYGAYKKNYDFWFILENWGGGNASSLVCNLLKWNRRICEEHIAHILKETVKGIIYLHENNIIHRNIRASNIVFTQNGEIKLGDFSVALRLKDSDDLVRECVGSPYWMAPEVVTANMHDTEGGFYDNRVDVWGLGITAIEIGEGRTPFLNMHPSRALSQIIKNPPPTLEKVSNWSESFHDFINECLVKNFEHRPYIMEIIEHPFLQEVPENNYHLSLEIKKLIEDVNNEKTKPTKLDVTVFGNYIKRSNSDDLEEMLDEDLADLEYVSEKKVLSNLEKRFKKNEIYSFIGDILVAINPNKKLDIYNDEHHKKYLCKSRSDNAPHIYAVADSAYQNALHHKIPQYIVFTGESGSGKTTNYLHAVDHLFLVGYQHPINIYRMKNGIKLIHALTHASTPANDYSTRSVIKTSISYGKTGKITGAGFAVSFLDKWRVSSVDMNHSNFHILYYIYDGLVSIDAVDRYKLRSNRNYRYLRIPDDTDIYTSNKPRDNIEKNVIKYKKIFSYMEEFEFSEEQICTFFSIVAAILNLGEIRFQESEDESCAVIENPHFAENVADLLEIDEKKFRWALTNYCLVKKGSVIRKRNTTDEARDTRDVLANNLYSRFVDYVVGIINEKLEIGKTIFGDKYIIKLLDYSGFECFKQNYLPQFFVNCLNEQLQFHYLQRIFSWELQDLKYEDVEYIPVRYFDNKDTLNQLLSKPDGVLSIIDDASRRHLGGQYIMENLEGEDNTRVHISKPMEFAVAHYTGTVSYSAKEMAYKNRDFLPPEIIETMRESENSIIKTLFSKKLDKTGNLILNNERYKRAKRNVNTRKITRANQFSQSKNMRTSGSVFRYLCLDLLKELSVGASSGGTHFVRCIRSNLSNKPDNFHTELIRQQLKAMTIVETAMIRQTGYSQRITFSEFLRRYQFLAFDFDENVDVTKENCRLLLIRLKMEDWAIGRTKVFLKYYNEEYLARLYEVQVKKIIKIQSIFRGFLAKCRLAKKMKEQEKSCIEEIQKQRRSSMMTEEEAAEIIQKAYRKVVARPKISPTYQPLNDKEFYLAHTYAKKWRNSSIFHVLMQYRGVKLRDFYNFCQQVHLYNQNVFDKCRKIDRVDLDYVDGKAQVAGWLGVIRPAIVKTNFRLDEIPFFDTSKLCDPLTNIRRNLESYENWDSPYQWRLHQVNNKDQMDVLEKDSHLTSIPYVRDEGASLIELPSTSNDASPVQVFDNVGILETEGVAVVEQKEHDVDKFVNFEEKQDIVLSPKFPLKSTNFMRSDQSAPVTEFTNNTTSANKEFDFIKSNTAPRPKNADPIAELRSFAQRNDNKTDDPPFNFQGMLRKTNFQRQSLKRSASTEVRRDSITTALNAVRRFSLKRDRDDERDDAGSTEKSVPLNIKPVFMELTPGLILEGVEVDL</sequence>
<dbReference type="GO" id="GO:0007601">
    <property type="term" value="P:visual perception"/>
    <property type="evidence" value="ECO:0007669"/>
    <property type="project" value="UniProtKB-KW"/>
</dbReference>
<comment type="caution">
    <text evidence="24">The sequence shown here is derived from an EMBL/GenBank/DDBJ whole genome shotgun (WGS) entry which is preliminary data.</text>
</comment>
<dbReference type="EMBL" id="JAACXV010014179">
    <property type="protein sequence ID" value="KAF7269811.1"/>
    <property type="molecule type" value="Genomic_DNA"/>
</dbReference>
<dbReference type="GO" id="GO:0005524">
    <property type="term" value="F:ATP binding"/>
    <property type="evidence" value="ECO:0007669"/>
    <property type="project" value="UniProtKB-UniRule"/>
</dbReference>
<keyword evidence="25" id="KW-1185">Reference proteome</keyword>
<dbReference type="PROSITE" id="PS50096">
    <property type="entry name" value="IQ"/>
    <property type="match status" value="1"/>
</dbReference>
<keyword evidence="5" id="KW-0963">Cytoplasm</keyword>
<keyword evidence="13 21" id="KW-0518">Myosin</keyword>
<dbReference type="InterPro" id="IPR000719">
    <property type="entry name" value="Prot_kinase_dom"/>
</dbReference>
<dbReference type="InterPro" id="IPR000048">
    <property type="entry name" value="IQ_motif_EF-hand-BS"/>
</dbReference>
<keyword evidence="16" id="KW-0206">Cytoskeleton</keyword>
<dbReference type="PANTHER" id="PTHR46256:SF2">
    <property type="entry name" value="NEITHER INACTIVATION NOR AFTERPOTENTIAL PROTEIN C"/>
    <property type="match status" value="1"/>
</dbReference>
<evidence type="ECO:0000256" key="11">
    <source>
        <dbReference type="ARBA" id="ARBA00022777"/>
    </source>
</evidence>
<evidence type="ECO:0000259" key="22">
    <source>
        <dbReference type="PROSITE" id="PS50011"/>
    </source>
</evidence>
<dbReference type="SMART" id="SM00242">
    <property type="entry name" value="MYSc"/>
    <property type="match status" value="1"/>
</dbReference>
<comment type="catalytic activity">
    <reaction evidence="19">
        <text>L-threonyl-[protein] + ATP = O-phospho-L-threonyl-[protein] + ADP + H(+)</text>
        <dbReference type="Rhea" id="RHEA:46608"/>
        <dbReference type="Rhea" id="RHEA-COMP:11060"/>
        <dbReference type="Rhea" id="RHEA-COMP:11605"/>
        <dbReference type="ChEBI" id="CHEBI:15378"/>
        <dbReference type="ChEBI" id="CHEBI:30013"/>
        <dbReference type="ChEBI" id="CHEBI:30616"/>
        <dbReference type="ChEBI" id="CHEBI:61977"/>
        <dbReference type="ChEBI" id="CHEBI:456216"/>
        <dbReference type="EC" id="2.7.11.1"/>
    </reaction>
</comment>
<dbReference type="Gene3D" id="1.20.5.4820">
    <property type="match status" value="1"/>
</dbReference>
<comment type="caution">
    <text evidence="21">Lacks conserved residue(s) required for the propagation of feature annotation.</text>
</comment>
<evidence type="ECO:0000256" key="2">
    <source>
        <dbReference type="ARBA" id="ARBA00004316"/>
    </source>
</evidence>
<dbReference type="OrthoDB" id="6108017at2759"/>
<comment type="subcellular location">
    <subcellularLocation>
        <location evidence="2">Cell projection</location>
    </subcellularLocation>
    <subcellularLocation>
        <location evidence="1">Cytoplasm</location>
        <location evidence="1">Cytoskeleton</location>
    </subcellularLocation>
</comment>
<dbReference type="PANTHER" id="PTHR46256">
    <property type="entry name" value="AGAP011099-PA"/>
    <property type="match status" value="1"/>
</dbReference>
<keyword evidence="8" id="KW-0808">Transferase</keyword>
<reference evidence="24" key="1">
    <citation type="submission" date="2020-08" db="EMBL/GenBank/DDBJ databases">
        <title>Genome sequencing and assembly of the red palm weevil Rhynchophorus ferrugineus.</title>
        <authorList>
            <person name="Dias G.B."/>
            <person name="Bergman C.M."/>
            <person name="Manee M."/>
        </authorList>
    </citation>
    <scope>NUCLEOTIDE SEQUENCE</scope>
    <source>
        <strain evidence="24">AA-2017</strain>
        <tissue evidence="24">Whole larva</tissue>
    </source>
</reference>
<evidence type="ECO:0000256" key="5">
    <source>
        <dbReference type="ARBA" id="ARBA00022490"/>
    </source>
</evidence>
<evidence type="ECO:0000256" key="6">
    <source>
        <dbReference type="ARBA" id="ARBA00022527"/>
    </source>
</evidence>
<organism evidence="24 25">
    <name type="scientific">Rhynchophorus ferrugineus</name>
    <name type="common">Red palm weevil</name>
    <name type="synonym">Curculio ferrugineus</name>
    <dbReference type="NCBI Taxonomy" id="354439"/>
    <lineage>
        <taxon>Eukaryota</taxon>
        <taxon>Metazoa</taxon>
        <taxon>Ecdysozoa</taxon>
        <taxon>Arthropoda</taxon>
        <taxon>Hexapoda</taxon>
        <taxon>Insecta</taxon>
        <taxon>Pterygota</taxon>
        <taxon>Neoptera</taxon>
        <taxon>Endopterygota</taxon>
        <taxon>Coleoptera</taxon>
        <taxon>Polyphaga</taxon>
        <taxon>Cucujiformia</taxon>
        <taxon>Curculionidae</taxon>
        <taxon>Dryophthorinae</taxon>
        <taxon>Rhynchophorus</taxon>
    </lineage>
</organism>
<dbReference type="InterPro" id="IPR036961">
    <property type="entry name" value="Kinesin_motor_dom_sf"/>
</dbReference>
<dbReference type="PRINTS" id="PR00193">
    <property type="entry name" value="MYOSINHEAVY"/>
</dbReference>
<evidence type="ECO:0000256" key="15">
    <source>
        <dbReference type="ARBA" id="ARBA00023203"/>
    </source>
</evidence>
<keyword evidence="15 21" id="KW-0009">Actin-binding</keyword>
<dbReference type="Pfam" id="PF00612">
    <property type="entry name" value="IQ"/>
    <property type="match status" value="1"/>
</dbReference>
<dbReference type="GO" id="GO:0042995">
    <property type="term" value="C:cell projection"/>
    <property type="evidence" value="ECO:0007669"/>
    <property type="project" value="UniProtKB-SubCell"/>
</dbReference>
<keyword evidence="9" id="KW-0677">Repeat</keyword>
<dbReference type="Gene3D" id="1.10.510.10">
    <property type="entry name" value="Transferase(Phosphotransferase) domain 1"/>
    <property type="match status" value="1"/>
</dbReference>
<dbReference type="EC" id="2.7.11.1" evidence="4"/>
<evidence type="ECO:0000256" key="18">
    <source>
        <dbReference type="ARBA" id="ARBA00023305"/>
    </source>
</evidence>
<protein>
    <recommendedName>
        <fullName evidence="4">non-specific serine/threonine protein kinase</fullName>
        <ecNumber evidence="4">2.7.11.1</ecNumber>
    </recommendedName>
</protein>
<dbReference type="GO" id="GO:0030832">
    <property type="term" value="P:regulation of actin filament length"/>
    <property type="evidence" value="ECO:0007669"/>
    <property type="project" value="TreeGrafter"/>
</dbReference>
<accession>A0A834I0B1</accession>
<dbReference type="GO" id="GO:0000146">
    <property type="term" value="F:microfilament motor activity"/>
    <property type="evidence" value="ECO:0007669"/>
    <property type="project" value="TreeGrafter"/>
</dbReference>